<evidence type="ECO:0000313" key="4">
    <source>
        <dbReference type="EMBL" id="CAE0258438.1"/>
    </source>
</evidence>
<dbReference type="AlphaFoldDB" id="A0A7S3GA03"/>
<name>A0A7S3GA03_9EUKA</name>
<dbReference type="PANTHER" id="PTHR19411">
    <property type="entry name" value="PROTEIN BUD31-RELATED"/>
    <property type="match status" value="1"/>
</dbReference>
<evidence type="ECO:0000256" key="3">
    <source>
        <dbReference type="ARBA" id="ARBA00023242"/>
    </source>
</evidence>
<dbReference type="EMBL" id="HBIB01031986">
    <property type="protein sequence ID" value="CAE0258438.1"/>
    <property type="molecule type" value="Transcribed_RNA"/>
</dbReference>
<dbReference type="PRINTS" id="PR00322">
    <property type="entry name" value="G10"/>
</dbReference>
<comment type="similarity">
    <text evidence="2">Belongs to the BUD31 (G10) family.</text>
</comment>
<dbReference type="InterPro" id="IPR001748">
    <property type="entry name" value="BUD31"/>
</dbReference>
<evidence type="ECO:0000256" key="1">
    <source>
        <dbReference type="ARBA" id="ARBA00004123"/>
    </source>
</evidence>
<proteinExistence type="inferred from homology"/>
<sequence length="182" mass="21450">MPKLTLGRKKPPQGFDLVEPKLEEFEIQMREAVNADHEGKRKVESVWPIHQINWRRSRYIFDLYRDKKISRKVYEYCIDQNWADKQLIAYWKKPGYEKLCCVQALSRNTNFQTVDICRVPHDKLPKGSAVQSQLCGCTGCASCDPGDIFTPWTQRMAEYRVKMEGWEKKEGGEKEKKEEKEE</sequence>
<dbReference type="GO" id="GO:0005681">
    <property type="term" value="C:spliceosomal complex"/>
    <property type="evidence" value="ECO:0007669"/>
    <property type="project" value="TreeGrafter"/>
</dbReference>
<keyword evidence="3" id="KW-0539">Nucleus</keyword>
<accession>A0A7S3GA03</accession>
<evidence type="ECO:0008006" key="5">
    <source>
        <dbReference type="Google" id="ProtNLM"/>
    </source>
</evidence>
<organism evidence="4">
    <name type="scientific">Palpitomonas bilix</name>
    <dbReference type="NCBI Taxonomy" id="652834"/>
    <lineage>
        <taxon>Eukaryota</taxon>
        <taxon>Eukaryota incertae sedis</taxon>
    </lineage>
</organism>
<evidence type="ECO:0000256" key="2">
    <source>
        <dbReference type="ARBA" id="ARBA00005287"/>
    </source>
</evidence>
<protein>
    <recommendedName>
        <fullName evidence="5">G10 protein</fullName>
    </recommendedName>
</protein>
<reference evidence="4" key="1">
    <citation type="submission" date="2021-01" db="EMBL/GenBank/DDBJ databases">
        <authorList>
            <person name="Corre E."/>
            <person name="Pelletier E."/>
            <person name="Niang G."/>
            <person name="Scheremetjew M."/>
            <person name="Finn R."/>
            <person name="Kale V."/>
            <person name="Holt S."/>
            <person name="Cochrane G."/>
            <person name="Meng A."/>
            <person name="Brown T."/>
            <person name="Cohen L."/>
        </authorList>
    </citation>
    <scope>NUCLEOTIDE SEQUENCE</scope>
    <source>
        <strain evidence="4">NIES-2562</strain>
    </source>
</reference>
<gene>
    <name evidence="4" type="ORF">PBIL07802_LOCUS20701</name>
</gene>
<dbReference type="GO" id="GO:0000398">
    <property type="term" value="P:mRNA splicing, via spliceosome"/>
    <property type="evidence" value="ECO:0007669"/>
    <property type="project" value="TreeGrafter"/>
</dbReference>
<dbReference type="Pfam" id="PF01125">
    <property type="entry name" value="BUD31"/>
    <property type="match status" value="1"/>
</dbReference>
<comment type="subcellular location">
    <subcellularLocation>
        <location evidence="1">Nucleus</location>
    </subcellularLocation>
</comment>
<dbReference type="PANTHER" id="PTHR19411:SF0">
    <property type="entry name" value="PROTEIN BUD31 HOMOLOG"/>
    <property type="match status" value="1"/>
</dbReference>